<sequence>MAAALTLGVALVISVTHVVLAWRARSSGRNVPFWSLAQHVVATGGVVLGVVAARAIRFGSWTLPEPPGTVLTVCLVLGYAAWAVSVWVSDAMRGEDLRSLVVRVLAGCATGTILGSTLTHW</sequence>
<feature type="transmembrane region" description="Helical" evidence="1">
    <location>
        <begin position="68"/>
        <end position="88"/>
    </location>
</feature>
<feature type="transmembrane region" description="Helical" evidence="1">
    <location>
        <begin position="37"/>
        <end position="56"/>
    </location>
</feature>
<feature type="transmembrane region" description="Helical" evidence="1">
    <location>
        <begin position="100"/>
        <end position="119"/>
    </location>
</feature>
<gene>
    <name evidence="2" type="ORF">SAMN05445756_1160</name>
</gene>
<dbReference type="Proteomes" id="UP000198122">
    <property type="component" value="Unassembled WGS sequence"/>
</dbReference>
<keyword evidence="1" id="KW-0812">Transmembrane</keyword>
<protein>
    <submittedName>
        <fullName evidence="2">Uncharacterized protein</fullName>
    </submittedName>
</protein>
<dbReference type="EMBL" id="FYEZ01000001">
    <property type="protein sequence ID" value="SNC64676.1"/>
    <property type="molecule type" value="Genomic_DNA"/>
</dbReference>
<accession>A0A212TFS3</accession>
<proteinExistence type="predicted"/>
<evidence type="ECO:0000256" key="1">
    <source>
        <dbReference type="SAM" id="Phobius"/>
    </source>
</evidence>
<dbReference type="AlphaFoldDB" id="A0A212TFS3"/>
<dbReference type="RefSeq" id="WP_088818045.1">
    <property type="nucleotide sequence ID" value="NZ_FYEZ01000001.1"/>
</dbReference>
<reference evidence="2 3" key="1">
    <citation type="submission" date="2017-06" db="EMBL/GenBank/DDBJ databases">
        <authorList>
            <person name="Kim H.J."/>
            <person name="Triplett B.A."/>
        </authorList>
    </citation>
    <scope>NUCLEOTIDE SEQUENCE [LARGE SCALE GENOMIC DNA]</scope>
    <source>
        <strain evidence="2 3">DSM 22179</strain>
    </source>
</reference>
<organism evidence="2 3">
    <name type="scientific">Kytococcus aerolatus</name>
    <dbReference type="NCBI Taxonomy" id="592308"/>
    <lineage>
        <taxon>Bacteria</taxon>
        <taxon>Bacillati</taxon>
        <taxon>Actinomycetota</taxon>
        <taxon>Actinomycetes</taxon>
        <taxon>Micrococcales</taxon>
        <taxon>Kytococcaceae</taxon>
        <taxon>Kytococcus</taxon>
    </lineage>
</organism>
<keyword evidence="1" id="KW-1133">Transmembrane helix</keyword>
<evidence type="ECO:0000313" key="2">
    <source>
        <dbReference type="EMBL" id="SNC64676.1"/>
    </source>
</evidence>
<keyword evidence="3" id="KW-1185">Reference proteome</keyword>
<keyword evidence="1" id="KW-0472">Membrane</keyword>
<evidence type="ECO:0000313" key="3">
    <source>
        <dbReference type="Proteomes" id="UP000198122"/>
    </source>
</evidence>
<name>A0A212TFS3_9MICO</name>